<feature type="region of interest" description="Disordered" evidence="1">
    <location>
        <begin position="387"/>
        <end position="409"/>
    </location>
</feature>
<feature type="compositionally biased region" description="Low complexity" evidence="1">
    <location>
        <begin position="1"/>
        <end position="14"/>
    </location>
</feature>
<evidence type="ECO:0000313" key="3">
    <source>
        <dbReference type="WBParaSite" id="L893_g2661.t1"/>
    </source>
</evidence>
<feature type="region of interest" description="Disordered" evidence="1">
    <location>
        <begin position="1"/>
        <end position="54"/>
    </location>
</feature>
<evidence type="ECO:0000313" key="2">
    <source>
        <dbReference type="Proteomes" id="UP000095287"/>
    </source>
</evidence>
<feature type="region of interest" description="Disordered" evidence="1">
    <location>
        <begin position="156"/>
        <end position="181"/>
    </location>
</feature>
<accession>A0A1I7ZI40</accession>
<reference evidence="3" key="1">
    <citation type="submission" date="2016-11" db="UniProtKB">
        <authorList>
            <consortium name="WormBaseParasite"/>
        </authorList>
    </citation>
    <scope>IDENTIFICATION</scope>
</reference>
<sequence length="651" mass="73442">MERSRSPSSSSDEWSVVDEDSIEYNSDRGGSENSSAESTHLDETNQRKSPSPVILDNATISLLLTFHAAGQEESAESKTDTESDREEVEGVKEEKDLAVEDAQKLSDSAAAEATEGDIAVVGDESETTEAKSDLRLNDPDAISEQVERDVVTEECENDSVSTEVVSLSSDSDAEDVSSDNSEMEIIRESEVVNDPAIRYFMNPEKAKESFIKTQERKEGTGSVLGVLVAGIFIGMITSMECFTKPATEKGTINSEDPGARSQCDLLRNLRTIYGFDASNMPTEHQARLYLERFGFRIQGTWHIASEEQSMNNLRSLYEQLFVLCQSNERTVGTVDVDTVMQAYEELLRLAGKMHALVIDDLKDTLSDAQDALTQVKEMNELLKKEAAEINMSKDRKDENKDSPRNVDGDAKTEIREALLDLSSILKRNVPKIAKEFRVQLNTHLRTVADRIRAKSDKFTSFFSAENLQKAFDELKRTMNQKESDEEPTCHEKERPTSIKPCQQHALIPSKGVEQVAPIPTSTPEAVPCHTNELKQPQKNLAPEQIPNDDPTDWLLRRSEGRDQLRRSFEEPETDWIQRRAGVRDQLRRRSQPCVSKRKWNWSYEARAKLRSKLRRSDAGGNPFAYGYPGSHCGNVPKEHMNRECRWKTRFC</sequence>
<proteinExistence type="predicted"/>
<protein>
    <submittedName>
        <fullName evidence="3">Peroxin-14</fullName>
    </submittedName>
</protein>
<feature type="region of interest" description="Disordered" evidence="1">
    <location>
        <begin position="479"/>
        <end position="500"/>
    </location>
</feature>
<name>A0A1I7ZI40_9BILA</name>
<feature type="compositionally biased region" description="Basic and acidic residues" evidence="1">
    <location>
        <begin position="75"/>
        <end position="104"/>
    </location>
</feature>
<feature type="region of interest" description="Disordered" evidence="1">
    <location>
        <begin position="70"/>
        <end position="134"/>
    </location>
</feature>
<evidence type="ECO:0000256" key="1">
    <source>
        <dbReference type="SAM" id="MobiDB-lite"/>
    </source>
</evidence>
<keyword evidence="2" id="KW-1185">Reference proteome</keyword>
<organism evidence="2 3">
    <name type="scientific">Steinernema glaseri</name>
    <dbReference type="NCBI Taxonomy" id="37863"/>
    <lineage>
        <taxon>Eukaryota</taxon>
        <taxon>Metazoa</taxon>
        <taxon>Ecdysozoa</taxon>
        <taxon>Nematoda</taxon>
        <taxon>Chromadorea</taxon>
        <taxon>Rhabditida</taxon>
        <taxon>Tylenchina</taxon>
        <taxon>Panagrolaimomorpha</taxon>
        <taxon>Strongyloidoidea</taxon>
        <taxon>Steinernematidae</taxon>
        <taxon>Steinernema</taxon>
    </lineage>
</organism>
<dbReference type="WBParaSite" id="L893_g2661.t1">
    <property type="protein sequence ID" value="L893_g2661.t1"/>
    <property type="gene ID" value="L893_g2661"/>
</dbReference>
<dbReference type="AlphaFoldDB" id="A0A1I7ZI40"/>
<dbReference type="Proteomes" id="UP000095287">
    <property type="component" value="Unplaced"/>
</dbReference>
<feature type="compositionally biased region" description="Basic and acidic residues" evidence="1">
    <location>
        <begin position="479"/>
        <end position="496"/>
    </location>
</feature>